<organism evidence="1 2">
    <name type="scientific">Holotrichia oblita</name>
    <name type="common">Chafer beetle</name>
    <dbReference type="NCBI Taxonomy" id="644536"/>
    <lineage>
        <taxon>Eukaryota</taxon>
        <taxon>Metazoa</taxon>
        <taxon>Ecdysozoa</taxon>
        <taxon>Arthropoda</taxon>
        <taxon>Hexapoda</taxon>
        <taxon>Insecta</taxon>
        <taxon>Pterygota</taxon>
        <taxon>Neoptera</taxon>
        <taxon>Endopterygota</taxon>
        <taxon>Coleoptera</taxon>
        <taxon>Polyphaga</taxon>
        <taxon>Scarabaeiformia</taxon>
        <taxon>Scarabaeidae</taxon>
        <taxon>Melolonthinae</taxon>
        <taxon>Holotrichia</taxon>
    </lineage>
</organism>
<sequence length="615" mass="70815">MSGQWEVVSKKKDKNNKQPVQKINNIKDNKKKSVIADTKVEDVLPQSQIKSLFGKNKENQKQEKVEKNKKVETQAKKPQKKIEKQPEPIKPKPPKSIESALNSINVEDFKNKFETTKTLFPDAHLLWLKELAQFLNQKVTIEVIDPTFKNKAECFPYSAIPIPIRNVMEKAVKEAGKENVQVFYDISLQAMATDMSKGLPALGHKLFIQLLVLGDPKIVIPNLSKHITLRNSYQNRQAIGLSILWAVGQAGIKDFNIGFKVFQDIMLPIIEMKNYSRYVITYLIDLINRFNDIPITKEQYLSVMDTIYSNKKNVPADLTQSLQNTVPKLKLLLFTNNSDKYNSFIEPLLKNLAINENISYRNEICDVIITSLQKDHTCFGTWNKNYTKTLPSSAILLNYMDTHWKQIYKKFNRKIFKELLNTYLITNEDLLTKKRKDDGLIESTEAIKKIRNRMSSKKSVSFPFKTLAVLLLLGAGLFVLYDIKQQGSWEKSKTLKGLQDSGIYEYMNKAGNRAKQGSLWIHQHIDNKFPGYADKIVEVVGPYVQLIRDLALIWWNIMNNIKDLIIEKYPSVLKSIDSYAPGLIEQSSKTVYNVWSSSVLYINRSVDYLKREVFV</sequence>
<keyword evidence="1" id="KW-0472">Membrane</keyword>
<accession>A0ACB9TPE6</accession>
<gene>
    <name evidence="1" type="ORF">MML48_2g00007290</name>
</gene>
<keyword evidence="1" id="KW-0812">Transmembrane</keyword>
<comment type="caution">
    <text evidence="1">The sequence shown here is derived from an EMBL/GenBank/DDBJ whole genome shotgun (WGS) entry which is preliminary data.</text>
</comment>
<evidence type="ECO:0000313" key="1">
    <source>
        <dbReference type="EMBL" id="KAI4468656.1"/>
    </source>
</evidence>
<dbReference type="Proteomes" id="UP001056778">
    <property type="component" value="Chromosome 2"/>
</dbReference>
<keyword evidence="2" id="KW-1185">Reference proteome</keyword>
<reference evidence="1" key="1">
    <citation type="submission" date="2022-04" db="EMBL/GenBank/DDBJ databases">
        <title>Chromosome-scale genome assembly of Holotrichia oblita Faldermann.</title>
        <authorList>
            <person name="Rongchong L."/>
        </authorList>
    </citation>
    <scope>NUCLEOTIDE SEQUENCE</scope>
    <source>
        <strain evidence="1">81SQS9</strain>
    </source>
</reference>
<name>A0ACB9TPE6_HOLOL</name>
<proteinExistence type="predicted"/>
<evidence type="ECO:0000313" key="2">
    <source>
        <dbReference type="Proteomes" id="UP001056778"/>
    </source>
</evidence>
<protein>
    <submittedName>
        <fullName evidence="1">Transmembrane protein</fullName>
    </submittedName>
</protein>
<dbReference type="EMBL" id="CM043016">
    <property type="protein sequence ID" value="KAI4468656.1"/>
    <property type="molecule type" value="Genomic_DNA"/>
</dbReference>